<dbReference type="EMBL" id="JXJN01025964">
    <property type="status" value="NOT_ANNOTATED_CDS"/>
    <property type="molecule type" value="Genomic_DNA"/>
</dbReference>
<protein>
    <recommendedName>
        <fullName evidence="4">Retrotransposon gag domain-containing protein</fullName>
    </recommendedName>
</protein>
<dbReference type="EnsemblMetazoa" id="GPPI049658-RA">
    <property type="protein sequence ID" value="GPPI049658-PA"/>
    <property type="gene ID" value="GPPI049658"/>
</dbReference>
<feature type="region of interest" description="Disordered" evidence="1">
    <location>
        <begin position="244"/>
        <end position="461"/>
    </location>
</feature>
<reference evidence="2" key="2">
    <citation type="submission" date="2020-05" db="UniProtKB">
        <authorList>
            <consortium name="EnsemblMetazoa"/>
        </authorList>
    </citation>
    <scope>IDENTIFICATION</scope>
    <source>
        <strain evidence="2">IAEA</strain>
    </source>
</reference>
<dbReference type="VEuPathDB" id="VectorBase:GPPI049658"/>
<accession>A0A1B0C5G6</accession>
<evidence type="ECO:0000313" key="2">
    <source>
        <dbReference type="EnsemblMetazoa" id="GPPI049658-PA"/>
    </source>
</evidence>
<organism evidence="2 3">
    <name type="scientific">Glossina palpalis gambiensis</name>
    <dbReference type="NCBI Taxonomy" id="67801"/>
    <lineage>
        <taxon>Eukaryota</taxon>
        <taxon>Metazoa</taxon>
        <taxon>Ecdysozoa</taxon>
        <taxon>Arthropoda</taxon>
        <taxon>Hexapoda</taxon>
        <taxon>Insecta</taxon>
        <taxon>Pterygota</taxon>
        <taxon>Neoptera</taxon>
        <taxon>Endopterygota</taxon>
        <taxon>Diptera</taxon>
        <taxon>Brachycera</taxon>
        <taxon>Muscomorpha</taxon>
        <taxon>Hippoboscoidea</taxon>
        <taxon>Glossinidae</taxon>
        <taxon>Glossina</taxon>
    </lineage>
</organism>
<feature type="compositionally biased region" description="Polar residues" evidence="1">
    <location>
        <begin position="279"/>
        <end position="293"/>
    </location>
</feature>
<feature type="compositionally biased region" description="Polar residues" evidence="1">
    <location>
        <begin position="442"/>
        <end position="461"/>
    </location>
</feature>
<feature type="compositionally biased region" description="Basic residues" evidence="1">
    <location>
        <begin position="382"/>
        <end position="395"/>
    </location>
</feature>
<feature type="compositionally biased region" description="Basic and acidic residues" evidence="1">
    <location>
        <begin position="301"/>
        <end position="312"/>
    </location>
</feature>
<name>A0A1B0C5G6_9MUSC</name>
<evidence type="ECO:0008006" key="4">
    <source>
        <dbReference type="Google" id="ProtNLM"/>
    </source>
</evidence>
<sequence length="499" mass="56755">MVKTSWLYSLRKEELSEICGSLDLATKGTVEDMRKAVAALIATPDLSTEMKAKLTEMEAKYAAKMLQLPECTMRGASPKCQAPEHISCGAAMDRICKWSVRYDGESCALEFIARVEELCEMYDLPTDIMPRIIMELLHGKAAIWYRNNRRVWSGWLEFKRDFLKFFLPTGYLERLDDQVRRTCQLAGEKFRDYALRPDAPPKLYGSAEAPQDRLKQPEYQLFFGDTSSKDLNELIALGERFEDIPAPATTPPRRETTVIRPQPGRNAPFMTKTTDRSNLKSIGNARQYSSSLPLSRRTFHDRRDRHGSNEKYHPRKRRRIHPLDNKVGHQEPLNPNGRWYDPGQSTNYNGGNKARRQGCNACTIGGEKRRRPSHPGNGLPSRNRHRDVHRRRGHQTKPPNEHPSIGGENSNVRHIQCLPTGECPPGAGQRANGNPGDRQRQSHSGTENQPVSHTPTNPVNNSYTIRTFKAVSNYADDISIATRVVHRSKLSRAYRKVVF</sequence>
<dbReference type="AlphaFoldDB" id="A0A1B0C5G6"/>
<evidence type="ECO:0000256" key="1">
    <source>
        <dbReference type="SAM" id="MobiDB-lite"/>
    </source>
</evidence>
<keyword evidence="3" id="KW-1185">Reference proteome</keyword>
<proteinExistence type="predicted"/>
<reference evidence="3" key="1">
    <citation type="submission" date="2015-01" db="EMBL/GenBank/DDBJ databases">
        <authorList>
            <person name="Aksoy S."/>
            <person name="Warren W."/>
            <person name="Wilson R.K."/>
        </authorList>
    </citation>
    <scope>NUCLEOTIDE SEQUENCE [LARGE SCALE GENOMIC DNA]</scope>
    <source>
        <strain evidence="3">IAEA</strain>
    </source>
</reference>
<evidence type="ECO:0000313" key="3">
    <source>
        <dbReference type="Proteomes" id="UP000092460"/>
    </source>
</evidence>
<dbReference type="Proteomes" id="UP000092460">
    <property type="component" value="Unassembled WGS sequence"/>
</dbReference>